<gene>
    <name evidence="3" type="ORF">B0X71_07185</name>
</gene>
<protein>
    <recommendedName>
        <fullName evidence="5">Fimbrial assembly protein</fullName>
    </recommendedName>
</protein>
<feature type="region of interest" description="Disordered" evidence="1">
    <location>
        <begin position="205"/>
        <end position="244"/>
    </location>
</feature>
<dbReference type="OrthoDB" id="2971140at2"/>
<dbReference type="KEGG" id="pmar:B0X71_07185"/>
<feature type="transmembrane region" description="Helical" evidence="2">
    <location>
        <begin position="18"/>
        <end position="39"/>
    </location>
</feature>
<evidence type="ECO:0000256" key="2">
    <source>
        <dbReference type="SAM" id="Phobius"/>
    </source>
</evidence>
<keyword evidence="2" id="KW-0812">Transmembrane</keyword>
<evidence type="ECO:0000256" key="1">
    <source>
        <dbReference type="SAM" id="MobiDB-lite"/>
    </source>
</evidence>
<reference evidence="3 4" key="1">
    <citation type="submission" date="2017-02" db="EMBL/GenBank/DDBJ databases">
        <title>The complete genomic sequence of a novel cold adapted crude oil-degrading bacterium Planococcus qaidamina Y42.</title>
        <authorList>
            <person name="Yang R."/>
        </authorList>
    </citation>
    <scope>NUCLEOTIDE SEQUENCE [LARGE SCALE GENOMIC DNA]</scope>
    <source>
        <strain evidence="3 4">Y42</strain>
    </source>
</reference>
<dbReference type="Proteomes" id="UP000188184">
    <property type="component" value="Chromosome"/>
</dbReference>
<accession>A0A1Q2KXL6</accession>
<evidence type="ECO:0000313" key="4">
    <source>
        <dbReference type="Proteomes" id="UP000188184"/>
    </source>
</evidence>
<name>A0A1Q2KXL6_9BACL</name>
<keyword evidence="2" id="KW-0472">Membrane</keyword>
<feature type="compositionally biased region" description="Low complexity" evidence="1">
    <location>
        <begin position="219"/>
        <end position="244"/>
    </location>
</feature>
<keyword evidence="2" id="KW-1133">Transmembrane helix</keyword>
<evidence type="ECO:0000313" key="3">
    <source>
        <dbReference type="EMBL" id="AQQ52893.1"/>
    </source>
</evidence>
<proteinExistence type="predicted"/>
<dbReference type="AlphaFoldDB" id="A0A1Q2KXL6"/>
<keyword evidence="4" id="KW-1185">Reference proteome</keyword>
<dbReference type="EMBL" id="CP019640">
    <property type="protein sequence ID" value="AQQ52893.1"/>
    <property type="molecule type" value="Genomic_DNA"/>
</dbReference>
<organism evidence="3 4">
    <name type="scientific">Planococcus lenghuensis</name>
    <dbReference type="NCBI Taxonomy" id="2213202"/>
    <lineage>
        <taxon>Bacteria</taxon>
        <taxon>Bacillati</taxon>
        <taxon>Bacillota</taxon>
        <taxon>Bacilli</taxon>
        <taxon>Bacillales</taxon>
        <taxon>Caryophanaceae</taxon>
        <taxon>Planococcus</taxon>
    </lineage>
</organism>
<evidence type="ECO:0008006" key="5">
    <source>
        <dbReference type="Google" id="ProtNLM"/>
    </source>
</evidence>
<sequence>MLVDINLLPQKERNNPTVIIAVIALLFAALLLWIVFFFLTKSEENQQQLLLAESQELAALQTELRDEIAMRSGLSEEQELQATVTWAQSYQYDTVPLLTELASLLPARGFFQTFTYTGPNTAKLDVQFDNAREAAFYLTHLKNSELLSDVSLLSVATEDLVTEEAEEEVDEEDTMILPRYVASYEMTFVDERIPATDAATVAGETLPATTADVPVDGTAPVEPVPASEAALAEQAPAEEVPADE</sequence>
<dbReference type="RefSeq" id="WP_077588775.1">
    <property type="nucleotide sequence ID" value="NZ_CP019640.1"/>
</dbReference>